<dbReference type="EMBL" id="CALNXJ010000058">
    <property type="protein sequence ID" value="CAH3155433.1"/>
    <property type="molecule type" value="Genomic_DNA"/>
</dbReference>
<sequence length="69" mass="7736">WHFEYQPKGFCFCGWQRNTAGCDTLLVGRPANFLKFDVEKNSDLFYKDIADGGNGIVTGRLGCFENPLG</sequence>
<evidence type="ECO:0000313" key="3">
    <source>
        <dbReference type="Proteomes" id="UP001159428"/>
    </source>
</evidence>
<reference evidence="2 3" key="1">
    <citation type="submission" date="2022-05" db="EMBL/GenBank/DDBJ databases">
        <authorList>
            <consortium name="Genoscope - CEA"/>
            <person name="William W."/>
        </authorList>
    </citation>
    <scope>NUCLEOTIDE SEQUENCE [LARGE SCALE GENOMIC DNA]</scope>
</reference>
<keyword evidence="3" id="KW-1185">Reference proteome</keyword>
<feature type="non-terminal residue" evidence="2">
    <location>
        <position position="1"/>
    </location>
</feature>
<accession>A0AAU9XR05</accession>
<dbReference type="Pfam" id="PF14781">
    <property type="entry name" value="BBS2_N"/>
    <property type="match status" value="1"/>
</dbReference>
<evidence type="ECO:0000313" key="2">
    <source>
        <dbReference type="EMBL" id="CAH3155433.1"/>
    </source>
</evidence>
<evidence type="ECO:0000259" key="1">
    <source>
        <dbReference type="Pfam" id="PF14781"/>
    </source>
</evidence>
<proteinExistence type="predicted"/>
<protein>
    <recommendedName>
        <fullName evidence="1">Ciliary BBSome complex subunit 2 N-terminal domain-containing protein</fullName>
    </recommendedName>
</protein>
<dbReference type="InterPro" id="IPR029430">
    <property type="entry name" value="BBS2_N"/>
</dbReference>
<gene>
    <name evidence="2" type="ORF">PMEA_00027978</name>
</gene>
<dbReference type="Proteomes" id="UP001159428">
    <property type="component" value="Unassembled WGS sequence"/>
</dbReference>
<name>A0AAU9XR05_9CNID</name>
<dbReference type="AlphaFoldDB" id="A0AAU9XR05"/>
<comment type="caution">
    <text evidence="2">The sequence shown here is derived from an EMBL/GenBank/DDBJ whole genome shotgun (WGS) entry which is preliminary data.</text>
</comment>
<feature type="domain" description="Ciliary BBSome complex subunit 2 N-terminal" evidence="1">
    <location>
        <begin position="17"/>
        <end position="59"/>
    </location>
</feature>
<organism evidence="2 3">
    <name type="scientific">Pocillopora meandrina</name>
    <dbReference type="NCBI Taxonomy" id="46732"/>
    <lineage>
        <taxon>Eukaryota</taxon>
        <taxon>Metazoa</taxon>
        <taxon>Cnidaria</taxon>
        <taxon>Anthozoa</taxon>
        <taxon>Hexacorallia</taxon>
        <taxon>Scleractinia</taxon>
        <taxon>Astrocoeniina</taxon>
        <taxon>Pocilloporidae</taxon>
        <taxon>Pocillopora</taxon>
    </lineage>
</organism>